<keyword evidence="3 8" id="KW-0813">Transport</keyword>
<keyword evidence="12" id="KW-1185">Reference proteome</keyword>
<dbReference type="OrthoDB" id="6612291at2759"/>
<feature type="transmembrane region" description="Helical" evidence="9">
    <location>
        <begin position="108"/>
        <end position="127"/>
    </location>
</feature>
<feature type="transmembrane region" description="Helical" evidence="9">
    <location>
        <begin position="420"/>
        <end position="439"/>
    </location>
</feature>
<dbReference type="InterPro" id="IPR005828">
    <property type="entry name" value="MFS_sugar_transport-like"/>
</dbReference>
<dbReference type="GO" id="GO:0016020">
    <property type="term" value="C:membrane"/>
    <property type="evidence" value="ECO:0007669"/>
    <property type="project" value="UniProtKB-SubCell"/>
</dbReference>
<evidence type="ECO:0000256" key="9">
    <source>
        <dbReference type="SAM" id="Phobius"/>
    </source>
</evidence>
<evidence type="ECO:0000256" key="6">
    <source>
        <dbReference type="ARBA" id="ARBA00022989"/>
    </source>
</evidence>
<dbReference type="NCBIfam" id="TIGR00879">
    <property type="entry name" value="SP"/>
    <property type="match status" value="1"/>
</dbReference>
<dbReference type="Proteomes" id="UP000094444">
    <property type="component" value="Unassembled WGS sequence"/>
</dbReference>
<organism evidence="11 12">
    <name type="scientific">Diaporthe helianthi</name>
    <dbReference type="NCBI Taxonomy" id="158607"/>
    <lineage>
        <taxon>Eukaryota</taxon>
        <taxon>Fungi</taxon>
        <taxon>Dikarya</taxon>
        <taxon>Ascomycota</taxon>
        <taxon>Pezizomycotina</taxon>
        <taxon>Sordariomycetes</taxon>
        <taxon>Sordariomycetidae</taxon>
        <taxon>Diaporthales</taxon>
        <taxon>Diaporthaceae</taxon>
        <taxon>Diaporthe</taxon>
    </lineage>
</organism>
<evidence type="ECO:0000256" key="1">
    <source>
        <dbReference type="ARBA" id="ARBA00004141"/>
    </source>
</evidence>
<accession>A0A2P5HFI0</accession>
<dbReference type="EMBL" id="MAVT02002780">
    <property type="protein sequence ID" value="POS69016.1"/>
    <property type="molecule type" value="Genomic_DNA"/>
</dbReference>
<dbReference type="Pfam" id="PF00083">
    <property type="entry name" value="Sugar_tr"/>
    <property type="match status" value="1"/>
</dbReference>
<dbReference type="PROSITE" id="PS50850">
    <property type="entry name" value="MFS"/>
    <property type="match status" value="1"/>
</dbReference>
<reference evidence="11" key="1">
    <citation type="submission" date="2017-09" db="EMBL/GenBank/DDBJ databases">
        <title>Polyketide synthases of a Diaporthe helianthi virulent isolate.</title>
        <authorList>
            <person name="Baroncelli R."/>
        </authorList>
    </citation>
    <scope>NUCLEOTIDE SEQUENCE [LARGE SCALE GENOMIC DNA]</scope>
    <source>
        <strain evidence="11">7/96</strain>
    </source>
</reference>
<dbReference type="InParanoid" id="A0A2P5HFI0"/>
<dbReference type="InterPro" id="IPR036259">
    <property type="entry name" value="MFS_trans_sf"/>
</dbReference>
<feature type="transmembrane region" description="Helical" evidence="9">
    <location>
        <begin position="159"/>
        <end position="182"/>
    </location>
</feature>
<feature type="transmembrane region" description="Helical" evidence="9">
    <location>
        <begin position="377"/>
        <end position="400"/>
    </location>
</feature>
<feature type="transmembrane region" description="Helical" evidence="9">
    <location>
        <begin position="451"/>
        <end position="468"/>
    </location>
</feature>
<gene>
    <name evidence="11" type="ORF">DHEL01_v212591</name>
</gene>
<dbReference type="InterPro" id="IPR005829">
    <property type="entry name" value="Sugar_transporter_CS"/>
</dbReference>
<feature type="transmembrane region" description="Helical" evidence="9">
    <location>
        <begin position="227"/>
        <end position="246"/>
    </location>
</feature>
<proteinExistence type="inferred from homology"/>
<keyword evidence="4" id="KW-0762">Sugar transport</keyword>
<comment type="similarity">
    <text evidence="2 8">Belongs to the major facilitator superfamily. Sugar transporter (TC 2.A.1.1) family.</text>
</comment>
<feature type="transmembrane region" description="Helical" evidence="9">
    <location>
        <begin position="351"/>
        <end position="370"/>
    </location>
</feature>
<dbReference type="InterPro" id="IPR003663">
    <property type="entry name" value="Sugar/inositol_transpt"/>
</dbReference>
<dbReference type="InterPro" id="IPR050360">
    <property type="entry name" value="MFS_Sugar_Transporters"/>
</dbReference>
<dbReference type="PANTHER" id="PTHR48022:SF83">
    <property type="entry name" value="MAJOR FACILITATOR SUPERFAMILY (MFS) PROFILE DOMAIN-CONTAINING PROTEIN"/>
    <property type="match status" value="1"/>
</dbReference>
<dbReference type="AlphaFoldDB" id="A0A2P5HFI0"/>
<protein>
    <submittedName>
        <fullName evidence="11">Maltose permease MAL31</fullName>
    </submittedName>
</protein>
<evidence type="ECO:0000256" key="8">
    <source>
        <dbReference type="RuleBase" id="RU003346"/>
    </source>
</evidence>
<feature type="domain" description="Major facilitator superfamily (MFS) profile" evidence="10">
    <location>
        <begin position="58"/>
        <end position="502"/>
    </location>
</feature>
<comment type="caution">
    <text evidence="11">The sequence shown here is derived from an EMBL/GenBank/DDBJ whole genome shotgun (WGS) entry which is preliminary data.</text>
</comment>
<feature type="transmembrane region" description="Helical" evidence="9">
    <location>
        <begin position="55"/>
        <end position="81"/>
    </location>
</feature>
<evidence type="ECO:0000256" key="2">
    <source>
        <dbReference type="ARBA" id="ARBA00010992"/>
    </source>
</evidence>
<dbReference type="Gene3D" id="1.20.1250.20">
    <property type="entry name" value="MFS general substrate transporter like domains"/>
    <property type="match status" value="1"/>
</dbReference>
<sequence length="545" mass="60017">MASLAKLETLDISAIGVEHVVTGQYELKDLALAKQAADDEHKLGFLEAIRRYPKAVLWSMLVSTSIIMEGYDIVLISSFFAQPTFNAHYGEFIASSGSYQITASWQNGLSNAVSVGTIIGAFANGYFTHRFGYLKVLLASLVAICGFIFISFFSKSLPVLLVGQFLCGIPWGVFATTAPAYASEVCPMALRGYLTVYVNLCWALGQLISAGVQAGFSGNTSQWSYRLPFAIQWAWPIPLFAILWFAPESPWYFVRLGKYEQAEQSILRLGSVSQDMQAKQKVAMMIHTNEIESQMDEGTSYIDCFRGVDLRRTEIACLAFAAQPFCGSAMGGTPTYFFVQAGLSTSISFRMSVAGLGIASIGTVVSWLLLHRFGRRTLYLWGLGALSLILLVVGSISAAAPNSDGANYAQAGMMLGWLGVYYLTVGPICYAIISEISSTRLRNKSVCLSRIAYYMAQIVCNVINPYMLNPTAGDWRGKTGFFWGGCAFVFFLWTYWRLPETKDKTFEELDILFAHNIKASKFASYSVDAYADGNEEVLRESNKSS</sequence>
<feature type="transmembrane region" description="Helical" evidence="9">
    <location>
        <begin position="134"/>
        <end position="153"/>
    </location>
</feature>
<feature type="transmembrane region" description="Helical" evidence="9">
    <location>
        <begin position="315"/>
        <end position="339"/>
    </location>
</feature>
<name>A0A2P5HFI0_DIAHE</name>
<dbReference type="GO" id="GO:0005351">
    <property type="term" value="F:carbohydrate:proton symporter activity"/>
    <property type="evidence" value="ECO:0007669"/>
    <property type="project" value="TreeGrafter"/>
</dbReference>
<evidence type="ECO:0000259" key="10">
    <source>
        <dbReference type="PROSITE" id="PS50850"/>
    </source>
</evidence>
<dbReference type="InterPro" id="IPR020846">
    <property type="entry name" value="MFS_dom"/>
</dbReference>
<dbReference type="PANTHER" id="PTHR48022">
    <property type="entry name" value="PLASTIDIC GLUCOSE TRANSPORTER 4"/>
    <property type="match status" value="1"/>
</dbReference>
<evidence type="ECO:0000256" key="3">
    <source>
        <dbReference type="ARBA" id="ARBA00022448"/>
    </source>
</evidence>
<feature type="transmembrane region" description="Helical" evidence="9">
    <location>
        <begin position="480"/>
        <end position="496"/>
    </location>
</feature>
<dbReference type="PROSITE" id="PS00217">
    <property type="entry name" value="SUGAR_TRANSPORT_2"/>
    <property type="match status" value="1"/>
</dbReference>
<keyword evidence="5 9" id="KW-0812">Transmembrane</keyword>
<dbReference type="SUPFAM" id="SSF103473">
    <property type="entry name" value="MFS general substrate transporter"/>
    <property type="match status" value="1"/>
</dbReference>
<evidence type="ECO:0000256" key="4">
    <source>
        <dbReference type="ARBA" id="ARBA00022597"/>
    </source>
</evidence>
<evidence type="ECO:0000256" key="5">
    <source>
        <dbReference type="ARBA" id="ARBA00022692"/>
    </source>
</evidence>
<evidence type="ECO:0000256" key="7">
    <source>
        <dbReference type="ARBA" id="ARBA00023136"/>
    </source>
</evidence>
<keyword evidence="6 9" id="KW-1133">Transmembrane helix</keyword>
<dbReference type="FunFam" id="1.20.1250.20:FF:000254">
    <property type="entry name" value="MAL31p Maltose permease"/>
    <property type="match status" value="1"/>
</dbReference>
<evidence type="ECO:0000313" key="12">
    <source>
        <dbReference type="Proteomes" id="UP000094444"/>
    </source>
</evidence>
<evidence type="ECO:0000313" key="11">
    <source>
        <dbReference type="EMBL" id="POS69016.1"/>
    </source>
</evidence>
<keyword evidence="7 9" id="KW-0472">Membrane</keyword>
<comment type="subcellular location">
    <subcellularLocation>
        <location evidence="1">Membrane</location>
        <topology evidence="1">Multi-pass membrane protein</topology>
    </subcellularLocation>
</comment>
<feature type="transmembrane region" description="Helical" evidence="9">
    <location>
        <begin position="194"/>
        <end position="215"/>
    </location>
</feature>